<feature type="transmembrane region" description="Helical" evidence="6">
    <location>
        <begin position="20"/>
        <end position="40"/>
    </location>
</feature>
<feature type="transmembrane region" description="Helical" evidence="6">
    <location>
        <begin position="192"/>
        <end position="215"/>
    </location>
</feature>
<feature type="transmembrane region" description="Helical" evidence="6">
    <location>
        <begin position="114"/>
        <end position="135"/>
    </location>
</feature>
<dbReference type="PANTHER" id="PTHR43124">
    <property type="entry name" value="PURINE EFFLUX PUMP PBUE"/>
    <property type="match status" value="1"/>
</dbReference>
<evidence type="ECO:0000256" key="5">
    <source>
        <dbReference type="ARBA" id="ARBA00023136"/>
    </source>
</evidence>
<dbReference type="Proteomes" id="UP000094329">
    <property type="component" value="Unassembled WGS sequence"/>
</dbReference>
<feature type="transmembrane region" description="Helical" evidence="6">
    <location>
        <begin position="52"/>
        <end position="74"/>
    </location>
</feature>
<evidence type="ECO:0000256" key="6">
    <source>
        <dbReference type="SAM" id="Phobius"/>
    </source>
</evidence>
<dbReference type="InterPro" id="IPR020846">
    <property type="entry name" value="MFS_dom"/>
</dbReference>
<keyword evidence="9" id="KW-1185">Reference proteome</keyword>
<proteinExistence type="predicted"/>
<dbReference type="SUPFAM" id="SSF103473">
    <property type="entry name" value="MFS general substrate transporter"/>
    <property type="match status" value="1"/>
</dbReference>
<evidence type="ECO:0000313" key="8">
    <source>
        <dbReference type="EMBL" id="ODN41820.1"/>
    </source>
</evidence>
<evidence type="ECO:0000256" key="4">
    <source>
        <dbReference type="ARBA" id="ARBA00022989"/>
    </source>
</evidence>
<dbReference type="Gene3D" id="1.20.1720.10">
    <property type="entry name" value="Multidrug resistance protein D"/>
    <property type="match status" value="1"/>
</dbReference>
<feature type="transmembrane region" description="Helical" evidence="6">
    <location>
        <begin position="282"/>
        <end position="302"/>
    </location>
</feature>
<dbReference type="InterPro" id="IPR050189">
    <property type="entry name" value="MFS_Efflux_Transporters"/>
</dbReference>
<evidence type="ECO:0000313" key="9">
    <source>
        <dbReference type="Proteomes" id="UP000094329"/>
    </source>
</evidence>
<name>A0ABX3A014_9GAMM</name>
<evidence type="ECO:0000256" key="1">
    <source>
        <dbReference type="ARBA" id="ARBA00004651"/>
    </source>
</evidence>
<evidence type="ECO:0000256" key="3">
    <source>
        <dbReference type="ARBA" id="ARBA00022692"/>
    </source>
</evidence>
<organism evidence="8 9">
    <name type="scientific">Piscirickettsia litoralis</name>
    <dbReference type="NCBI Taxonomy" id="1891921"/>
    <lineage>
        <taxon>Bacteria</taxon>
        <taxon>Pseudomonadati</taxon>
        <taxon>Pseudomonadota</taxon>
        <taxon>Gammaproteobacteria</taxon>
        <taxon>Thiotrichales</taxon>
        <taxon>Piscirickettsiaceae</taxon>
        <taxon>Piscirickettsia</taxon>
    </lineage>
</organism>
<dbReference type="PANTHER" id="PTHR43124:SF3">
    <property type="entry name" value="CHLORAMPHENICOL EFFLUX PUMP RV0191"/>
    <property type="match status" value="1"/>
</dbReference>
<sequence length="369" mass="41201">MKVALPVLPDLLKAFDTSGMVIHQLISLSFILSGLSSLIWGVVIDRLEMKRFLVYITAIGIIVLSSVALASNIWFWGITYIISSVIVGGFLVCSRSFVMLYLQDDLQIKKSLSMLMVGGYSSAFLTPFISGWLGAWIGWNYAFLVIPAWLIVLFFIFIQLQGQPDHQHKTKTFLDNTKQMWGHLKNKRFRTCLLIIGGFASVAQSYYIAIAFWLLPAYHVSIQYIAFYLLPILLPGMVMPFFHTAVHKRFSESKLITFYVSLFILAGVLSFVFMLVPNPSSWLWVIPGVLASIAIVGVLPIISFHALQSVKGHYSAASGLISIASYSSGGIGIYLTSFITLESFYREGLFILIIAACMIALIRSLYKDL</sequence>
<keyword evidence="3 6" id="KW-0812">Transmembrane</keyword>
<dbReference type="InterPro" id="IPR011701">
    <property type="entry name" value="MFS"/>
</dbReference>
<comment type="subcellular location">
    <subcellularLocation>
        <location evidence="1">Cell membrane</location>
        <topology evidence="1">Multi-pass membrane protein</topology>
    </subcellularLocation>
</comment>
<feature type="domain" description="Major facilitator superfamily (MFS) profile" evidence="7">
    <location>
        <begin position="1"/>
        <end position="369"/>
    </location>
</feature>
<feature type="transmembrane region" description="Helical" evidence="6">
    <location>
        <begin position="255"/>
        <end position="276"/>
    </location>
</feature>
<feature type="transmembrane region" description="Helical" evidence="6">
    <location>
        <begin position="141"/>
        <end position="160"/>
    </location>
</feature>
<keyword evidence="4 6" id="KW-1133">Transmembrane helix</keyword>
<comment type="caution">
    <text evidence="8">The sequence shown here is derived from an EMBL/GenBank/DDBJ whole genome shotgun (WGS) entry which is preliminary data.</text>
</comment>
<dbReference type="Pfam" id="PF07690">
    <property type="entry name" value="MFS_1"/>
    <property type="match status" value="1"/>
</dbReference>
<evidence type="ECO:0000259" key="7">
    <source>
        <dbReference type="PROSITE" id="PS50850"/>
    </source>
</evidence>
<accession>A0ABX3A014</accession>
<dbReference type="InterPro" id="IPR036259">
    <property type="entry name" value="MFS_trans_sf"/>
</dbReference>
<keyword evidence="5 6" id="KW-0472">Membrane</keyword>
<protein>
    <recommendedName>
        <fullName evidence="7">Major facilitator superfamily (MFS) profile domain-containing protein</fullName>
    </recommendedName>
</protein>
<evidence type="ECO:0000256" key="2">
    <source>
        <dbReference type="ARBA" id="ARBA00022475"/>
    </source>
</evidence>
<feature type="transmembrane region" description="Helical" evidence="6">
    <location>
        <begin position="314"/>
        <end position="336"/>
    </location>
</feature>
<dbReference type="EMBL" id="MDTU01000001">
    <property type="protein sequence ID" value="ODN41820.1"/>
    <property type="molecule type" value="Genomic_DNA"/>
</dbReference>
<reference evidence="8 9" key="1">
    <citation type="submission" date="2016-08" db="EMBL/GenBank/DDBJ databases">
        <title>Draft genome sequence of Candidatus Piscirickettsia litoralis, from seawater.</title>
        <authorList>
            <person name="Wan X."/>
            <person name="Lee A.J."/>
            <person name="Hou S."/>
            <person name="Donachie S.P."/>
        </authorList>
    </citation>
    <scope>NUCLEOTIDE SEQUENCE [LARGE SCALE GENOMIC DNA]</scope>
    <source>
        <strain evidence="8 9">Y2</strain>
    </source>
</reference>
<feature type="transmembrane region" description="Helical" evidence="6">
    <location>
        <begin position="221"/>
        <end position="243"/>
    </location>
</feature>
<keyword evidence="2" id="KW-1003">Cell membrane</keyword>
<gene>
    <name evidence="8" type="ORF">BGC07_01040</name>
</gene>
<dbReference type="PROSITE" id="PS50850">
    <property type="entry name" value="MFS"/>
    <property type="match status" value="1"/>
</dbReference>
<feature type="transmembrane region" description="Helical" evidence="6">
    <location>
        <begin position="80"/>
        <end position="102"/>
    </location>
</feature>
<feature type="transmembrane region" description="Helical" evidence="6">
    <location>
        <begin position="348"/>
        <end position="366"/>
    </location>
</feature>